<dbReference type="AlphaFoldDB" id="A0A364NZG8"/>
<evidence type="ECO:0000256" key="1">
    <source>
        <dbReference type="ARBA" id="ARBA00022516"/>
    </source>
</evidence>
<gene>
    <name evidence="8" type="primary">acpS</name>
    <name evidence="10" type="ORF">CU669_07215</name>
</gene>
<protein>
    <recommendedName>
        <fullName evidence="8">Holo-[acyl-carrier-protein] synthase</fullName>
        <shortName evidence="8">Holo-ACP synthase</shortName>
        <ecNumber evidence="8">2.7.8.7</ecNumber>
    </recommendedName>
    <alternativeName>
        <fullName evidence="8">4'-phosphopantetheinyl transferase AcpS</fullName>
    </alternativeName>
</protein>
<evidence type="ECO:0000256" key="3">
    <source>
        <dbReference type="ARBA" id="ARBA00022723"/>
    </source>
</evidence>
<dbReference type="HAMAP" id="MF_00101">
    <property type="entry name" value="AcpS"/>
    <property type="match status" value="1"/>
</dbReference>
<dbReference type="Gene3D" id="3.90.470.20">
    <property type="entry name" value="4'-phosphopantetheinyl transferase domain"/>
    <property type="match status" value="1"/>
</dbReference>
<dbReference type="EC" id="2.7.8.7" evidence="8"/>
<feature type="binding site" evidence="8">
    <location>
        <position position="59"/>
    </location>
    <ligand>
        <name>Mg(2+)</name>
        <dbReference type="ChEBI" id="CHEBI:18420"/>
    </ligand>
</feature>
<evidence type="ECO:0000256" key="2">
    <source>
        <dbReference type="ARBA" id="ARBA00022679"/>
    </source>
</evidence>
<keyword evidence="1 8" id="KW-0444">Lipid biosynthesis</keyword>
<dbReference type="EMBL" id="PGTO01000004">
    <property type="protein sequence ID" value="RAU22479.1"/>
    <property type="molecule type" value="Genomic_DNA"/>
</dbReference>
<comment type="cofactor">
    <cofactor evidence="8">
        <name>Mg(2+)</name>
        <dbReference type="ChEBI" id="CHEBI:18420"/>
    </cofactor>
</comment>
<keyword evidence="4 8" id="KW-0276">Fatty acid metabolism</keyword>
<evidence type="ECO:0000259" key="9">
    <source>
        <dbReference type="Pfam" id="PF01648"/>
    </source>
</evidence>
<feature type="binding site" evidence="8">
    <location>
        <position position="8"/>
    </location>
    <ligand>
        <name>Mg(2+)</name>
        <dbReference type="ChEBI" id="CHEBI:18420"/>
    </ligand>
</feature>
<keyword evidence="3 8" id="KW-0479">Metal-binding</keyword>
<evidence type="ECO:0000256" key="5">
    <source>
        <dbReference type="ARBA" id="ARBA00022842"/>
    </source>
</evidence>
<name>A0A364NZG8_9PROT</name>
<comment type="function">
    <text evidence="8">Transfers the 4'-phosphopantetheine moiety from coenzyme A to a Ser of acyl-carrier-protein.</text>
</comment>
<dbReference type="RefSeq" id="WP_112143179.1">
    <property type="nucleotide sequence ID" value="NZ_PGTO01000004.1"/>
</dbReference>
<evidence type="ECO:0000256" key="6">
    <source>
        <dbReference type="ARBA" id="ARBA00023098"/>
    </source>
</evidence>
<keyword evidence="2 8" id="KW-0808">Transferase</keyword>
<evidence type="ECO:0000313" key="10">
    <source>
        <dbReference type="EMBL" id="RAU22479.1"/>
    </source>
</evidence>
<dbReference type="Proteomes" id="UP000251075">
    <property type="component" value="Unassembled WGS sequence"/>
</dbReference>
<keyword evidence="11" id="KW-1185">Reference proteome</keyword>
<dbReference type="OrthoDB" id="517356at2"/>
<evidence type="ECO:0000256" key="8">
    <source>
        <dbReference type="HAMAP-Rule" id="MF_00101"/>
    </source>
</evidence>
<dbReference type="GO" id="GO:0006633">
    <property type="term" value="P:fatty acid biosynthetic process"/>
    <property type="evidence" value="ECO:0007669"/>
    <property type="project" value="UniProtKB-UniRule"/>
</dbReference>
<dbReference type="Pfam" id="PF01648">
    <property type="entry name" value="ACPS"/>
    <property type="match status" value="1"/>
</dbReference>
<dbReference type="GO" id="GO:0008897">
    <property type="term" value="F:holo-[acyl-carrier-protein] synthase activity"/>
    <property type="evidence" value="ECO:0007669"/>
    <property type="project" value="UniProtKB-UniRule"/>
</dbReference>
<keyword evidence="7 8" id="KW-0275">Fatty acid biosynthesis</keyword>
<comment type="similarity">
    <text evidence="8">Belongs to the P-Pant transferase superfamily. AcpS family.</text>
</comment>
<comment type="caution">
    <text evidence="10">The sequence shown here is derived from an EMBL/GenBank/DDBJ whole genome shotgun (WGS) entry which is preliminary data.</text>
</comment>
<dbReference type="InterPro" id="IPR008278">
    <property type="entry name" value="4-PPantetheinyl_Trfase_dom"/>
</dbReference>
<keyword evidence="5 8" id="KW-0460">Magnesium</keyword>
<dbReference type="GO" id="GO:0005737">
    <property type="term" value="C:cytoplasm"/>
    <property type="evidence" value="ECO:0007669"/>
    <property type="project" value="UniProtKB-SubCell"/>
</dbReference>
<keyword evidence="8" id="KW-0963">Cytoplasm</keyword>
<evidence type="ECO:0000313" key="11">
    <source>
        <dbReference type="Proteomes" id="UP000251075"/>
    </source>
</evidence>
<reference evidence="10 11" key="1">
    <citation type="submission" date="2017-11" db="EMBL/GenBank/DDBJ databases">
        <title>Draft genome sequence of magnetotactic bacterium Magnetospirillum kuznetsovii LBB-42.</title>
        <authorList>
            <person name="Grouzdev D.S."/>
            <person name="Rysina M.S."/>
            <person name="Baslerov R.V."/>
            <person name="Koziaeva V."/>
        </authorList>
    </citation>
    <scope>NUCLEOTIDE SEQUENCE [LARGE SCALE GENOMIC DNA]</scope>
    <source>
        <strain evidence="10 11">LBB-42</strain>
    </source>
</reference>
<dbReference type="NCBIfam" id="TIGR00556">
    <property type="entry name" value="pantethn_trn"/>
    <property type="match status" value="1"/>
</dbReference>
<dbReference type="GO" id="GO:0000287">
    <property type="term" value="F:magnesium ion binding"/>
    <property type="evidence" value="ECO:0007669"/>
    <property type="project" value="UniProtKB-UniRule"/>
</dbReference>
<accession>A0A364NZG8</accession>
<feature type="domain" description="4'-phosphopantetheinyl transferase" evidence="9">
    <location>
        <begin position="4"/>
        <end position="100"/>
    </location>
</feature>
<dbReference type="InterPro" id="IPR037143">
    <property type="entry name" value="4-PPantetheinyl_Trfase_dom_sf"/>
</dbReference>
<sequence length="134" mass="14746">MILGLGNDLIDIRRIEKTLARFGDRFIERVFTEAERAKAERRVETMRAATYAKRYAAKEAAAKALGTGFRKGVFWRDIGVVNDPLGRPTLHLTGGAQARLAEMLPPGMAARIDLTMTDEYPMAEAVVIISAVPA</sequence>
<dbReference type="NCBIfam" id="TIGR00516">
    <property type="entry name" value="acpS"/>
    <property type="match status" value="1"/>
</dbReference>
<dbReference type="InterPro" id="IPR004568">
    <property type="entry name" value="Ppantetheine-prot_Trfase_dom"/>
</dbReference>
<evidence type="ECO:0000256" key="7">
    <source>
        <dbReference type="ARBA" id="ARBA00023160"/>
    </source>
</evidence>
<comment type="subcellular location">
    <subcellularLocation>
        <location evidence="8">Cytoplasm</location>
    </subcellularLocation>
</comment>
<organism evidence="10 11">
    <name type="scientific">Paramagnetospirillum kuznetsovii</name>
    <dbReference type="NCBI Taxonomy" id="2053833"/>
    <lineage>
        <taxon>Bacteria</taxon>
        <taxon>Pseudomonadati</taxon>
        <taxon>Pseudomonadota</taxon>
        <taxon>Alphaproteobacteria</taxon>
        <taxon>Rhodospirillales</taxon>
        <taxon>Magnetospirillaceae</taxon>
        <taxon>Paramagnetospirillum</taxon>
    </lineage>
</organism>
<keyword evidence="6 8" id="KW-0443">Lipid metabolism</keyword>
<evidence type="ECO:0000256" key="4">
    <source>
        <dbReference type="ARBA" id="ARBA00022832"/>
    </source>
</evidence>
<comment type="catalytic activity">
    <reaction evidence="8">
        <text>apo-[ACP] + CoA = holo-[ACP] + adenosine 3',5'-bisphosphate + H(+)</text>
        <dbReference type="Rhea" id="RHEA:12068"/>
        <dbReference type="Rhea" id="RHEA-COMP:9685"/>
        <dbReference type="Rhea" id="RHEA-COMP:9690"/>
        <dbReference type="ChEBI" id="CHEBI:15378"/>
        <dbReference type="ChEBI" id="CHEBI:29999"/>
        <dbReference type="ChEBI" id="CHEBI:57287"/>
        <dbReference type="ChEBI" id="CHEBI:58343"/>
        <dbReference type="ChEBI" id="CHEBI:64479"/>
        <dbReference type="EC" id="2.7.8.7"/>
    </reaction>
</comment>
<dbReference type="InterPro" id="IPR002582">
    <property type="entry name" value="ACPS"/>
</dbReference>
<dbReference type="SUPFAM" id="SSF56214">
    <property type="entry name" value="4'-phosphopantetheinyl transferase"/>
    <property type="match status" value="1"/>
</dbReference>
<proteinExistence type="inferred from homology"/>